<name>A0A6A5YVB3_9PLEO</name>
<evidence type="ECO:0000313" key="8">
    <source>
        <dbReference type="Proteomes" id="UP000799770"/>
    </source>
</evidence>
<evidence type="ECO:0000256" key="5">
    <source>
        <dbReference type="SAM" id="Phobius"/>
    </source>
</evidence>
<reference evidence="7" key="1">
    <citation type="journal article" date="2020" name="Stud. Mycol.">
        <title>101 Dothideomycetes genomes: a test case for predicting lifestyles and emergence of pathogens.</title>
        <authorList>
            <person name="Haridas S."/>
            <person name="Albert R."/>
            <person name="Binder M."/>
            <person name="Bloem J."/>
            <person name="Labutti K."/>
            <person name="Salamov A."/>
            <person name="Andreopoulos B."/>
            <person name="Baker S."/>
            <person name="Barry K."/>
            <person name="Bills G."/>
            <person name="Bluhm B."/>
            <person name="Cannon C."/>
            <person name="Castanera R."/>
            <person name="Culley D."/>
            <person name="Daum C."/>
            <person name="Ezra D."/>
            <person name="Gonzalez J."/>
            <person name="Henrissat B."/>
            <person name="Kuo A."/>
            <person name="Liang C."/>
            <person name="Lipzen A."/>
            <person name="Lutzoni F."/>
            <person name="Magnuson J."/>
            <person name="Mondo S."/>
            <person name="Nolan M."/>
            <person name="Ohm R."/>
            <person name="Pangilinan J."/>
            <person name="Park H.-J."/>
            <person name="Ramirez L."/>
            <person name="Alfaro M."/>
            <person name="Sun H."/>
            <person name="Tritt A."/>
            <person name="Yoshinaga Y."/>
            <person name="Zwiers L.-H."/>
            <person name="Turgeon B."/>
            <person name="Goodwin S."/>
            <person name="Spatafora J."/>
            <person name="Crous P."/>
            <person name="Grigoriev I."/>
        </authorList>
    </citation>
    <scope>NUCLEOTIDE SEQUENCE</scope>
    <source>
        <strain evidence="7">CBS 627.86</strain>
    </source>
</reference>
<keyword evidence="4 5" id="KW-0472">Membrane</keyword>
<evidence type="ECO:0000256" key="2">
    <source>
        <dbReference type="ARBA" id="ARBA00022692"/>
    </source>
</evidence>
<protein>
    <submittedName>
        <fullName evidence="7">Major facilitator superfamily domain-containing protein</fullName>
    </submittedName>
</protein>
<evidence type="ECO:0000259" key="6">
    <source>
        <dbReference type="PROSITE" id="PS50850"/>
    </source>
</evidence>
<dbReference type="Proteomes" id="UP000799770">
    <property type="component" value="Unassembled WGS sequence"/>
</dbReference>
<feature type="transmembrane region" description="Helical" evidence="5">
    <location>
        <begin position="155"/>
        <end position="175"/>
    </location>
</feature>
<dbReference type="SUPFAM" id="SSF103473">
    <property type="entry name" value="MFS general substrate transporter"/>
    <property type="match status" value="1"/>
</dbReference>
<dbReference type="Pfam" id="PF07690">
    <property type="entry name" value="MFS_1"/>
    <property type="match status" value="1"/>
</dbReference>
<evidence type="ECO:0000256" key="1">
    <source>
        <dbReference type="ARBA" id="ARBA00004141"/>
    </source>
</evidence>
<dbReference type="PANTHER" id="PTHR23502">
    <property type="entry name" value="MAJOR FACILITATOR SUPERFAMILY"/>
    <property type="match status" value="1"/>
</dbReference>
<feature type="transmembrane region" description="Helical" evidence="5">
    <location>
        <begin position="125"/>
        <end position="143"/>
    </location>
</feature>
<dbReference type="OrthoDB" id="5296287at2759"/>
<dbReference type="GO" id="GO:0022857">
    <property type="term" value="F:transmembrane transporter activity"/>
    <property type="evidence" value="ECO:0007669"/>
    <property type="project" value="InterPro"/>
</dbReference>
<feature type="transmembrane region" description="Helical" evidence="5">
    <location>
        <begin position="269"/>
        <end position="288"/>
    </location>
</feature>
<feature type="domain" description="Major facilitator superfamily (MFS) profile" evidence="6">
    <location>
        <begin position="1"/>
        <end position="295"/>
    </location>
</feature>
<keyword evidence="8" id="KW-1185">Reference proteome</keyword>
<keyword evidence="3 5" id="KW-1133">Transmembrane helix</keyword>
<comment type="subcellular location">
    <subcellularLocation>
        <location evidence="1">Membrane</location>
        <topology evidence="1">Multi-pass membrane protein</topology>
    </subcellularLocation>
</comment>
<dbReference type="GO" id="GO:0016020">
    <property type="term" value="C:membrane"/>
    <property type="evidence" value="ECO:0007669"/>
    <property type="project" value="UniProtKB-SubCell"/>
</dbReference>
<dbReference type="PROSITE" id="PS50850">
    <property type="entry name" value="MFS"/>
    <property type="match status" value="1"/>
</dbReference>
<dbReference type="AlphaFoldDB" id="A0A6A5YVB3"/>
<dbReference type="EMBL" id="ML977335">
    <property type="protein sequence ID" value="KAF2111072.1"/>
    <property type="molecule type" value="Genomic_DNA"/>
</dbReference>
<dbReference type="PANTHER" id="PTHR23502:SF163">
    <property type="entry name" value="MAJOR FACILITATOR SUPERFAMILY (MFS) PROFILE DOMAIN-CONTAINING PROTEIN"/>
    <property type="match status" value="1"/>
</dbReference>
<dbReference type="InterPro" id="IPR011701">
    <property type="entry name" value="MFS"/>
</dbReference>
<dbReference type="Gene3D" id="1.20.1720.10">
    <property type="entry name" value="Multidrug resistance protein D"/>
    <property type="match status" value="1"/>
</dbReference>
<gene>
    <name evidence="7" type="ORF">BDV96DRAFT_186237</name>
</gene>
<keyword evidence="2 5" id="KW-0812">Transmembrane</keyword>
<evidence type="ECO:0000313" key="7">
    <source>
        <dbReference type="EMBL" id="KAF2111072.1"/>
    </source>
</evidence>
<evidence type="ECO:0000256" key="4">
    <source>
        <dbReference type="ARBA" id="ARBA00023136"/>
    </source>
</evidence>
<feature type="transmembrane region" description="Helical" evidence="5">
    <location>
        <begin position="90"/>
        <end position="113"/>
    </location>
</feature>
<feature type="transmembrane region" description="Helical" evidence="5">
    <location>
        <begin position="225"/>
        <end position="249"/>
    </location>
</feature>
<organism evidence="7 8">
    <name type="scientific">Lophiotrema nucula</name>
    <dbReference type="NCBI Taxonomy" id="690887"/>
    <lineage>
        <taxon>Eukaryota</taxon>
        <taxon>Fungi</taxon>
        <taxon>Dikarya</taxon>
        <taxon>Ascomycota</taxon>
        <taxon>Pezizomycotina</taxon>
        <taxon>Dothideomycetes</taxon>
        <taxon>Pleosporomycetidae</taxon>
        <taxon>Pleosporales</taxon>
        <taxon>Lophiotremataceae</taxon>
        <taxon>Lophiotrema</taxon>
    </lineage>
</organism>
<dbReference type="InterPro" id="IPR036259">
    <property type="entry name" value="MFS_trans_sf"/>
</dbReference>
<evidence type="ECO:0000256" key="3">
    <source>
        <dbReference type="ARBA" id="ARBA00022989"/>
    </source>
</evidence>
<sequence length="295" mass="32532">MVCLIPILSLILNLAILMCAPAISYILKEFNCSSKSQSALLVSIWELGEVVSPLLVAPLCESFGRLPTYHTANIFFIVCMIGAAKSTSMGMLIVMRFLLGLAVASTVINPCIVGDLFPEEQGGKAMSFLGMIPFIAPCLGPTIGGFVAEARGWRWIFWVTATVAAPLQVAFLVFYRETYRVRIFQKKAHRLRKETGVLSLRSRYELELSPSAMLWQSILRPLRMLIFAPVVLLVGLCGAIGMSLVYVIITSISDTYELVYSFPKKFLGLTYFGLGLGMILRHSLLAPFSTDISRS</sequence>
<feature type="transmembrane region" description="Helical" evidence="5">
    <location>
        <begin position="7"/>
        <end position="27"/>
    </location>
</feature>
<proteinExistence type="predicted"/>
<accession>A0A6A5YVB3</accession>
<dbReference type="InterPro" id="IPR020846">
    <property type="entry name" value="MFS_dom"/>
</dbReference>